<organism evidence="2 3">
    <name type="scientific">Starmerella bacillaris</name>
    <name type="common">Yeast</name>
    <name type="synonym">Candida zemplinina</name>
    <dbReference type="NCBI Taxonomy" id="1247836"/>
    <lineage>
        <taxon>Eukaryota</taxon>
        <taxon>Fungi</taxon>
        <taxon>Dikarya</taxon>
        <taxon>Ascomycota</taxon>
        <taxon>Saccharomycotina</taxon>
        <taxon>Dipodascomycetes</taxon>
        <taxon>Dipodascales</taxon>
        <taxon>Trichomonascaceae</taxon>
        <taxon>Starmerella</taxon>
    </lineage>
</organism>
<feature type="domain" description="VPS9" evidence="1">
    <location>
        <begin position="276"/>
        <end position="416"/>
    </location>
</feature>
<evidence type="ECO:0000313" key="3">
    <source>
        <dbReference type="Proteomes" id="UP001362899"/>
    </source>
</evidence>
<dbReference type="InterPro" id="IPR036770">
    <property type="entry name" value="Ankyrin_rpt-contain_sf"/>
</dbReference>
<dbReference type="EMBL" id="BTGC01000008">
    <property type="protein sequence ID" value="GMM52165.1"/>
    <property type="molecule type" value="Genomic_DNA"/>
</dbReference>
<dbReference type="SMART" id="SM00248">
    <property type="entry name" value="ANK"/>
    <property type="match status" value="4"/>
</dbReference>
<dbReference type="SUPFAM" id="SSF48403">
    <property type="entry name" value="Ankyrin repeat"/>
    <property type="match status" value="1"/>
</dbReference>
<accession>A0AAV5RKU5</accession>
<evidence type="ECO:0000259" key="1">
    <source>
        <dbReference type="PROSITE" id="PS51205"/>
    </source>
</evidence>
<dbReference type="Gene3D" id="1.25.40.20">
    <property type="entry name" value="Ankyrin repeat-containing domain"/>
    <property type="match status" value="1"/>
</dbReference>
<dbReference type="PROSITE" id="PS51205">
    <property type="entry name" value="VPS9"/>
    <property type="match status" value="1"/>
</dbReference>
<proteinExistence type="predicted"/>
<name>A0AAV5RKU5_STABA</name>
<dbReference type="PANTHER" id="PTHR24121">
    <property type="entry name" value="NO MECHANORECEPTOR POTENTIAL C, ISOFORM D-RELATED"/>
    <property type="match status" value="1"/>
</dbReference>
<dbReference type="Proteomes" id="UP001362899">
    <property type="component" value="Unassembled WGS sequence"/>
</dbReference>
<keyword evidence="3" id="KW-1185">Reference proteome</keyword>
<reference evidence="2 3" key="1">
    <citation type="journal article" date="2023" name="Elife">
        <title>Identification of key yeast species and microbe-microbe interactions impacting larval growth of Drosophila in the wild.</title>
        <authorList>
            <person name="Mure A."/>
            <person name="Sugiura Y."/>
            <person name="Maeda R."/>
            <person name="Honda K."/>
            <person name="Sakurai N."/>
            <person name="Takahashi Y."/>
            <person name="Watada M."/>
            <person name="Katoh T."/>
            <person name="Gotoh A."/>
            <person name="Gotoh Y."/>
            <person name="Taniguchi I."/>
            <person name="Nakamura K."/>
            <person name="Hayashi T."/>
            <person name="Katayama T."/>
            <person name="Uemura T."/>
            <person name="Hattori Y."/>
        </authorList>
    </citation>
    <scope>NUCLEOTIDE SEQUENCE [LARGE SCALE GENOMIC DNA]</scope>
    <source>
        <strain evidence="2 3">SB-73</strain>
    </source>
</reference>
<sequence>MLRHPLLNALFNEHSSVPSKQLQQVRKTVFSSTENPGIVLICPPAAQLRSKISAETLLHDDYLLSHVAVVLPGSKLVSLDAVSSELRVQGTQLVSITHPEQPPARIIKRYLWQPGLENLDFSATFMVLEIDRAILGSTSVKNGSWFNHRRSTPLNLEYTFAPNNTGAASDMEPNLGSKIASSSPNLASALPSPNVSPRKHKTAKIDYCLACMQMDAISGEELAERFYAVVCKVQTLLDTESRINGHNVSAYNRDLAFEYAEQKLAKPILGQLDIFLSDKLSLSAIQKELRYLDIGQVDIPNLQNSNASSFERAILSSAEILARLHEAEDSRQIGRVLLASLSALTRRELGTVSADTLIGMFMLTMLRTSPEATAVIERQLFYLNNFSPPQSGQLAYVSMLSESVVHQLKLERQRLQKVSECNYKMWRAVRDNDKETIMEIYTECPSSLLAKKNGKSIIFLAVEDHNKDILSFLLSKFPDSFNKKFLMSDKDMQNKTLLMTSLGSIETTQLLLEKVDDEYFDCLDLNSNNVGHYLHLVPLENIQTFLPRLQSLNWCKRNIHGDTPLTQLAKRGHLGTAVSLMRNFYDHIDVDGNSLLHHAVLQNNAELVSLILTNETTSVDYLNLHGESALKLSLENDEITTILLDNGANPWVPMPTKLNRYVRHARVPFGPYVQCRKNSEDVVVFHNSTEVETKGLSNDNAHPSSDTAPKKDVYLSDTILSIEDFKSLVKYLSKNFPYSWIPSLQDPLILHNPSQVDVSTLQVPDKIQFPSIQNENTEKSHTKRNSTESISIQEGIGKLFSKDISVDDGTRLMFFLRMISQHGTFPSAVNSFITRTPFEQHSQIELHGGESMQSILAFFQIGREQLGSLNSALRSMIKSLARLTETEEEYSYTTEQKNILLADYASGLNMRLTTPAEPIIRSTIWRFIQMNLILISKSITSLQRSLEKPTALVNQLRGTEKLLAEFKIRHDQLFKRRHSWLPSLEDKRAAEIASMELDIKKLETQVASLREMLGLSHFYLATELSAFNATQETEIMNQIKIFSQFKLKTAKKDLKNLENSYKLSVDGLN</sequence>
<gene>
    <name evidence="2" type="ORF">DASB73_031280</name>
</gene>
<comment type="caution">
    <text evidence="2">The sequence shown here is derived from an EMBL/GenBank/DDBJ whole genome shotgun (WGS) entry which is preliminary data.</text>
</comment>
<dbReference type="AlphaFoldDB" id="A0AAV5RKU5"/>
<dbReference type="PANTHER" id="PTHR24121:SF21">
    <property type="entry name" value="ANKYRIN REPEAT FAMILY PROTEIN"/>
    <property type="match status" value="1"/>
</dbReference>
<protein>
    <recommendedName>
        <fullName evidence="1">VPS9 domain-containing protein</fullName>
    </recommendedName>
</protein>
<dbReference type="Pfam" id="PF12796">
    <property type="entry name" value="Ank_2"/>
    <property type="match status" value="1"/>
</dbReference>
<dbReference type="InterPro" id="IPR003123">
    <property type="entry name" value="VPS9"/>
</dbReference>
<evidence type="ECO:0000313" key="2">
    <source>
        <dbReference type="EMBL" id="GMM52165.1"/>
    </source>
</evidence>
<dbReference type="InterPro" id="IPR002110">
    <property type="entry name" value="Ankyrin_rpt"/>
</dbReference>